<dbReference type="Gene3D" id="1.20.1200.10">
    <property type="entry name" value="Cobalamin adenosyltransferase-like"/>
    <property type="match status" value="1"/>
</dbReference>
<comment type="pathway">
    <text evidence="4">Cofactor biosynthesis; adenosylcobalamin biosynthesis; adenosylcobalamin from cob(II)yrinate a,c-diamide: step 2/7.</text>
</comment>
<protein>
    <recommendedName>
        <fullName evidence="4">Corrinoid adenosyltransferase</fullName>
        <ecNumber evidence="4">2.5.1.17</ecNumber>
    </recommendedName>
    <alternativeName>
        <fullName evidence="4">Cob(II)alamin adenosyltransferase</fullName>
    </alternativeName>
    <alternativeName>
        <fullName evidence="4">Cob(II)yrinic acid a,c-diamide adenosyltransferase</fullName>
    </alternativeName>
    <alternativeName>
        <fullName evidence="4">Cobinamide/cobalamin adenosyltransferase</fullName>
    </alternativeName>
</protein>
<dbReference type="GO" id="GO:0008817">
    <property type="term" value="F:corrinoid adenosyltransferase activity"/>
    <property type="evidence" value="ECO:0007669"/>
    <property type="project" value="UniProtKB-UniRule"/>
</dbReference>
<dbReference type="UniPathway" id="UPA00148">
    <property type="reaction ID" value="UER00233"/>
</dbReference>
<comment type="caution">
    <text evidence="6">The sequence shown here is derived from an EMBL/GenBank/DDBJ whole genome shotgun (WGS) entry which is preliminary data.</text>
</comment>
<reference evidence="6 7" key="1">
    <citation type="journal article" date="2016" name="Nat. Commun.">
        <title>Thousands of microbial genomes shed light on interconnected biogeochemical processes in an aquifer system.</title>
        <authorList>
            <person name="Anantharaman K."/>
            <person name="Brown C.T."/>
            <person name="Hug L.A."/>
            <person name="Sharon I."/>
            <person name="Castelle C.J."/>
            <person name="Probst A.J."/>
            <person name="Thomas B.C."/>
            <person name="Singh A."/>
            <person name="Wilkins M.J."/>
            <person name="Karaoz U."/>
            <person name="Brodie E.L."/>
            <person name="Williams K.H."/>
            <person name="Hubbard S.S."/>
            <person name="Banfield J.F."/>
        </authorList>
    </citation>
    <scope>NUCLEOTIDE SEQUENCE [LARGE SCALE GENOMIC DNA]</scope>
</reference>
<keyword evidence="3 4" id="KW-0067">ATP-binding</keyword>
<sequence length="161" mass="18491">MIVTTKHGDQGNTVLFGAKRVSKHHFKIEIIGQLDQLQVVIGLLKTKVSKTRILAELLAIQKTLYRTMAAIANTKALISQELATETKQLEVWQAFWIKKSSIKNQFVIPGQNEAEAFAHLARTQTRQVERLLSKHKQIELIPYFNRLSDYFFVISQYLLKP</sequence>
<dbReference type="SUPFAM" id="SSF89028">
    <property type="entry name" value="Cobalamin adenosyltransferase-like"/>
    <property type="match status" value="1"/>
</dbReference>
<evidence type="ECO:0000256" key="2">
    <source>
        <dbReference type="ARBA" id="ARBA00022741"/>
    </source>
</evidence>
<evidence type="ECO:0000313" key="6">
    <source>
        <dbReference type="EMBL" id="OGK64379.1"/>
    </source>
</evidence>
<comment type="similarity">
    <text evidence="4">Belongs to the Cob(I)alamin adenosyltransferase family.</text>
</comment>
<dbReference type="InterPro" id="IPR029499">
    <property type="entry name" value="PduO-typ"/>
</dbReference>
<dbReference type="GO" id="GO:0005524">
    <property type="term" value="F:ATP binding"/>
    <property type="evidence" value="ECO:0007669"/>
    <property type="project" value="UniProtKB-UniRule"/>
</dbReference>
<evidence type="ECO:0000256" key="4">
    <source>
        <dbReference type="RuleBase" id="RU366026"/>
    </source>
</evidence>
<dbReference type="PANTHER" id="PTHR12213:SF0">
    <property type="entry name" value="CORRINOID ADENOSYLTRANSFERASE MMAB"/>
    <property type="match status" value="1"/>
</dbReference>
<proteinExistence type="inferred from homology"/>
<organism evidence="6 7">
    <name type="scientific">Candidatus Roizmanbacteria bacterium RIFOXYA1_FULL_41_12</name>
    <dbReference type="NCBI Taxonomy" id="1802082"/>
    <lineage>
        <taxon>Bacteria</taxon>
        <taxon>Candidatus Roizmaniibacteriota</taxon>
    </lineage>
</organism>
<dbReference type="EMBL" id="MGBG01000022">
    <property type="protein sequence ID" value="OGK64379.1"/>
    <property type="molecule type" value="Genomic_DNA"/>
</dbReference>
<evidence type="ECO:0000256" key="3">
    <source>
        <dbReference type="ARBA" id="ARBA00022840"/>
    </source>
</evidence>
<dbReference type="EC" id="2.5.1.17" evidence="4"/>
<evidence type="ECO:0000313" key="7">
    <source>
        <dbReference type="Proteomes" id="UP000178450"/>
    </source>
</evidence>
<dbReference type="PANTHER" id="PTHR12213">
    <property type="entry name" value="CORRINOID ADENOSYLTRANSFERASE"/>
    <property type="match status" value="1"/>
</dbReference>
<dbReference type="Proteomes" id="UP000178450">
    <property type="component" value="Unassembled WGS sequence"/>
</dbReference>
<name>A0A1F7K944_9BACT</name>
<feature type="domain" description="Cobalamin adenosyltransferase-like" evidence="5">
    <location>
        <begin position="4"/>
        <end position="157"/>
    </location>
</feature>
<dbReference type="GO" id="GO:0009236">
    <property type="term" value="P:cobalamin biosynthetic process"/>
    <property type="evidence" value="ECO:0007669"/>
    <property type="project" value="UniProtKB-UniRule"/>
</dbReference>
<keyword evidence="4" id="KW-0169">Cobalamin biosynthesis</keyword>
<keyword evidence="1 4" id="KW-0808">Transferase</keyword>
<dbReference type="InterPro" id="IPR016030">
    <property type="entry name" value="CblAdoTrfase-like"/>
</dbReference>
<keyword evidence="2 4" id="KW-0547">Nucleotide-binding</keyword>
<comment type="catalytic activity">
    <reaction evidence="4">
        <text>2 cob(II)alamin + reduced [electron-transfer flavoprotein] + 2 ATP = 2 adenosylcob(III)alamin + 2 triphosphate + oxidized [electron-transfer flavoprotein] + 3 H(+)</text>
        <dbReference type="Rhea" id="RHEA:28671"/>
        <dbReference type="Rhea" id="RHEA-COMP:10685"/>
        <dbReference type="Rhea" id="RHEA-COMP:10686"/>
        <dbReference type="ChEBI" id="CHEBI:15378"/>
        <dbReference type="ChEBI" id="CHEBI:16304"/>
        <dbReference type="ChEBI" id="CHEBI:18036"/>
        <dbReference type="ChEBI" id="CHEBI:18408"/>
        <dbReference type="ChEBI" id="CHEBI:30616"/>
        <dbReference type="ChEBI" id="CHEBI:57692"/>
        <dbReference type="ChEBI" id="CHEBI:58307"/>
        <dbReference type="EC" id="2.5.1.17"/>
    </reaction>
</comment>
<dbReference type="AlphaFoldDB" id="A0A1F7K944"/>
<gene>
    <name evidence="6" type="ORF">A2209_02605</name>
</gene>
<evidence type="ECO:0000256" key="1">
    <source>
        <dbReference type="ARBA" id="ARBA00022679"/>
    </source>
</evidence>
<dbReference type="InterPro" id="IPR036451">
    <property type="entry name" value="CblAdoTrfase-like_sf"/>
</dbReference>
<dbReference type="Pfam" id="PF01923">
    <property type="entry name" value="Cob_adeno_trans"/>
    <property type="match status" value="1"/>
</dbReference>
<evidence type="ECO:0000259" key="5">
    <source>
        <dbReference type="Pfam" id="PF01923"/>
    </source>
</evidence>
<accession>A0A1F7K944</accession>
<comment type="catalytic activity">
    <reaction evidence="4">
        <text>2 cob(II)yrinate a,c diamide + reduced [electron-transfer flavoprotein] + 2 ATP = 2 adenosylcob(III)yrinate a,c-diamide + 2 triphosphate + oxidized [electron-transfer flavoprotein] + 3 H(+)</text>
        <dbReference type="Rhea" id="RHEA:11528"/>
        <dbReference type="Rhea" id="RHEA-COMP:10685"/>
        <dbReference type="Rhea" id="RHEA-COMP:10686"/>
        <dbReference type="ChEBI" id="CHEBI:15378"/>
        <dbReference type="ChEBI" id="CHEBI:18036"/>
        <dbReference type="ChEBI" id="CHEBI:30616"/>
        <dbReference type="ChEBI" id="CHEBI:57692"/>
        <dbReference type="ChEBI" id="CHEBI:58307"/>
        <dbReference type="ChEBI" id="CHEBI:58503"/>
        <dbReference type="ChEBI" id="CHEBI:58537"/>
        <dbReference type="EC" id="2.5.1.17"/>
    </reaction>
</comment>